<comment type="caution">
    <text evidence="1">The sequence shown here is derived from an EMBL/GenBank/DDBJ whole genome shotgun (WGS) entry which is preliminary data.</text>
</comment>
<accession>A0A6A1VHJ4</accession>
<gene>
    <name evidence="1" type="ORF">CJ030_MR5G025097</name>
</gene>
<evidence type="ECO:0000313" key="1">
    <source>
        <dbReference type="EMBL" id="KAB1212329.1"/>
    </source>
</evidence>
<proteinExistence type="predicted"/>
<dbReference type="AlphaFoldDB" id="A0A6A1VHJ4"/>
<organism evidence="1 2">
    <name type="scientific">Morella rubra</name>
    <name type="common">Chinese bayberry</name>
    <dbReference type="NCBI Taxonomy" id="262757"/>
    <lineage>
        <taxon>Eukaryota</taxon>
        <taxon>Viridiplantae</taxon>
        <taxon>Streptophyta</taxon>
        <taxon>Embryophyta</taxon>
        <taxon>Tracheophyta</taxon>
        <taxon>Spermatophyta</taxon>
        <taxon>Magnoliopsida</taxon>
        <taxon>eudicotyledons</taxon>
        <taxon>Gunneridae</taxon>
        <taxon>Pentapetalae</taxon>
        <taxon>rosids</taxon>
        <taxon>fabids</taxon>
        <taxon>Fagales</taxon>
        <taxon>Myricaceae</taxon>
        <taxon>Morella</taxon>
    </lineage>
</organism>
<name>A0A6A1VHJ4_9ROSI</name>
<evidence type="ECO:0000313" key="2">
    <source>
        <dbReference type="Proteomes" id="UP000516437"/>
    </source>
</evidence>
<dbReference type="OrthoDB" id="1101370at2759"/>
<keyword evidence="2" id="KW-1185">Reference proteome</keyword>
<protein>
    <submittedName>
        <fullName evidence="1">Uncharacterized protein</fullName>
    </submittedName>
</protein>
<dbReference type="Proteomes" id="UP000516437">
    <property type="component" value="Chromosome 5"/>
</dbReference>
<reference evidence="1 2" key="1">
    <citation type="journal article" date="2019" name="Plant Biotechnol. J.">
        <title>The red bayberry genome and genetic basis of sex determination.</title>
        <authorList>
            <person name="Jia H.M."/>
            <person name="Jia H.J."/>
            <person name="Cai Q.L."/>
            <person name="Wang Y."/>
            <person name="Zhao H.B."/>
            <person name="Yang W.F."/>
            <person name="Wang G.Y."/>
            <person name="Li Y.H."/>
            <person name="Zhan D.L."/>
            <person name="Shen Y.T."/>
            <person name="Niu Q.F."/>
            <person name="Chang L."/>
            <person name="Qiu J."/>
            <person name="Zhao L."/>
            <person name="Xie H.B."/>
            <person name="Fu W.Y."/>
            <person name="Jin J."/>
            <person name="Li X.W."/>
            <person name="Jiao Y."/>
            <person name="Zhou C.C."/>
            <person name="Tu T."/>
            <person name="Chai C.Y."/>
            <person name="Gao J.L."/>
            <person name="Fan L.J."/>
            <person name="van de Weg E."/>
            <person name="Wang J.Y."/>
            <person name="Gao Z.S."/>
        </authorList>
    </citation>
    <scope>NUCLEOTIDE SEQUENCE [LARGE SCALE GENOMIC DNA]</scope>
    <source>
        <tissue evidence="1">Leaves</tissue>
    </source>
</reference>
<dbReference type="EMBL" id="RXIC02000023">
    <property type="protein sequence ID" value="KAB1212329.1"/>
    <property type="molecule type" value="Genomic_DNA"/>
</dbReference>
<sequence>MNHFSLLPSQIAQTTRSPFRIPREAPSTIRLEKLGRMGKSETQQGCTKHPNEKGLPRVCSACLRERLSQLYAFSN</sequence>